<dbReference type="Pfam" id="PF02929">
    <property type="entry name" value="Bgal_small_N"/>
    <property type="match status" value="1"/>
</dbReference>
<keyword evidence="11" id="KW-0732">Signal</keyword>
<evidence type="ECO:0000256" key="8">
    <source>
        <dbReference type="ARBA" id="ARBA00023295"/>
    </source>
</evidence>
<dbReference type="PROSITE" id="PS00608">
    <property type="entry name" value="GLYCOSYL_HYDROL_F2_2"/>
    <property type="match status" value="1"/>
</dbReference>
<evidence type="ECO:0000256" key="11">
    <source>
        <dbReference type="SAM" id="SignalP"/>
    </source>
</evidence>
<dbReference type="InterPro" id="IPR023230">
    <property type="entry name" value="Glyco_hydro_2_CS"/>
</dbReference>
<comment type="caution">
    <text evidence="13">The sequence shown here is derived from an EMBL/GenBank/DDBJ whole genome shotgun (WGS) entry which is preliminary data.</text>
</comment>
<dbReference type="InterPro" id="IPR008979">
    <property type="entry name" value="Galactose-bd-like_sf"/>
</dbReference>
<dbReference type="InterPro" id="IPR006103">
    <property type="entry name" value="Glyco_hydro_2_cat"/>
</dbReference>
<comment type="similarity">
    <text evidence="3 10">Belongs to the glycosyl hydrolase 2 family.</text>
</comment>
<dbReference type="GO" id="GO:0030246">
    <property type="term" value="F:carbohydrate binding"/>
    <property type="evidence" value="ECO:0007669"/>
    <property type="project" value="InterPro"/>
</dbReference>
<dbReference type="InterPro" id="IPR011013">
    <property type="entry name" value="Gal_mutarotase_sf_dom"/>
</dbReference>
<feature type="chain" id="PRO_5032722308" description="Beta-galactosidase" evidence="11">
    <location>
        <begin position="21"/>
        <end position="1037"/>
    </location>
</feature>
<comment type="catalytic activity">
    <reaction evidence="1 10">
        <text>Hydrolysis of terminal non-reducing beta-D-galactose residues in beta-D-galactosides.</text>
        <dbReference type="EC" id="3.2.1.23"/>
    </reaction>
</comment>
<comment type="cofactor">
    <cofactor evidence="2">
        <name>Ca(2+)</name>
        <dbReference type="ChEBI" id="CHEBI:29108"/>
    </cofactor>
</comment>
<comment type="subunit">
    <text evidence="4">Monomer.</text>
</comment>
<evidence type="ECO:0000256" key="3">
    <source>
        <dbReference type="ARBA" id="ARBA00007401"/>
    </source>
</evidence>
<evidence type="ECO:0000256" key="6">
    <source>
        <dbReference type="ARBA" id="ARBA00022801"/>
    </source>
</evidence>
<dbReference type="Pfam" id="PF02836">
    <property type="entry name" value="Glyco_hydro_2_C"/>
    <property type="match status" value="1"/>
</dbReference>
<dbReference type="Pfam" id="PF00703">
    <property type="entry name" value="Glyco_hydro_2"/>
    <property type="match status" value="1"/>
</dbReference>
<evidence type="ECO:0000259" key="12">
    <source>
        <dbReference type="SMART" id="SM01038"/>
    </source>
</evidence>
<dbReference type="SMART" id="SM01038">
    <property type="entry name" value="Bgal_small_N"/>
    <property type="match status" value="1"/>
</dbReference>
<dbReference type="InterPro" id="IPR023232">
    <property type="entry name" value="Glyco_hydro_2_AS"/>
</dbReference>
<keyword evidence="7" id="KW-0106">Calcium</keyword>
<dbReference type="EC" id="3.2.1.23" evidence="5 10"/>
<evidence type="ECO:0000256" key="7">
    <source>
        <dbReference type="ARBA" id="ARBA00022837"/>
    </source>
</evidence>
<keyword evidence="14" id="KW-1185">Reference proteome</keyword>
<sequence>MVRLLVVFVLVCALASKRVAAQKFTFKEWENPELVELNKEKPVATFLPFANEKDAITDKAEKSPYYKSLNGTWKFNYVARPADRPKDFFQPNFNASKWNDIKVPSNWELEGFGIPIYANVIYPFPANPPFIPHDNNPVGSYRTTFTVPADWKEKDIYLNFGSITGMAYVWLNGQEVGFSKVSKSPATFHINQYLKAGENVLAVQVLRWHDGSYLEDQDFWRLTGIERDVYLVARHPARIVDFEVNANLTPDYKAGTLKPWFLVHTPSAKGQYTVNLKVLDAAGKTVKQLQKTFTPTGTETKVEFPQEVLKGVKQWSSEFPNLYSFTASLQGTPEVIGTQIGFRRSEIKDGQLLVNGVAIYVKGVNRHEHDEFLGHVPTEEMMLKDIRLMKLFNINTVRNSHYPNDERWYKLCNQYGLYLVDEANIETHGMGAHYQRNYDTIPHPAYRKDWVNAHNDRINRMLERDKNHPAIILWSMGNECGNGQVFKDAHKYINKRDPSRPVMFEQAWKHENTDVVAPMYPSIEIMKEYASKPQTRPFIMCEYSHAMGNSSGNFKEYWDIIYSSKHMQGGCIWDWVDQGFRQKDPYGREYWAYGGDLGSHNERSDENFCANGLVDASRNPHPGLYEVKKYYSYILFPAFDQKTKKLTVKNLHDFTNLNEYDLKWELLENGKAVKTGTVTMNLAARQDGTATLALPNNLDNSKEYLLNVFAVTRNERPMVPAGHEVARHQFSLSDEKSYFEQVAKAAAKGKVTQEKKGNMLTVSAGDFAVVFNTKKGEVVSYTKKGEAVLEKMPEPYFWRAPTDNDWGNHMQEWGGIWRSAHKNLPLKRFDVDEKNDQIIVRLTHQLNFSNAEYSVFYTLRPDGSLKVESAVQLGDNKFPEMPRFGMRFDVNKQYQNFEYYGRGPWENYEDRKHAAHIGVYQDKVQNQYVKYIRPQANGNRTDGRWLKLTNGNGKGVLVEGLQPLSFSAMPYYDEDFDPGNTKKNQHINDVVERPLVNVHVDFKQRGVGGDNSWGRPPHDPYRLLGKSYAYGYIIRPL</sequence>
<dbReference type="InterPro" id="IPR050347">
    <property type="entry name" value="Bact_Beta-galactosidase"/>
</dbReference>
<evidence type="ECO:0000256" key="2">
    <source>
        <dbReference type="ARBA" id="ARBA00001913"/>
    </source>
</evidence>
<dbReference type="Gene3D" id="3.20.20.80">
    <property type="entry name" value="Glycosidases"/>
    <property type="match status" value="1"/>
</dbReference>
<evidence type="ECO:0000256" key="9">
    <source>
        <dbReference type="ARBA" id="ARBA00032230"/>
    </source>
</evidence>
<dbReference type="PROSITE" id="PS00719">
    <property type="entry name" value="GLYCOSYL_HYDROL_F2_1"/>
    <property type="match status" value="1"/>
</dbReference>
<protein>
    <recommendedName>
        <fullName evidence="5 10">Beta-galactosidase</fullName>
        <ecNumber evidence="5 10">3.2.1.23</ecNumber>
    </recommendedName>
    <alternativeName>
        <fullName evidence="9 10">Lactase</fullName>
    </alternativeName>
</protein>
<dbReference type="InterPro" id="IPR014718">
    <property type="entry name" value="GH-type_carb-bd"/>
</dbReference>
<dbReference type="RefSeq" id="WP_182513797.1">
    <property type="nucleotide sequence ID" value="NZ_JACJIQ010000014.1"/>
</dbReference>
<evidence type="ECO:0000256" key="10">
    <source>
        <dbReference type="RuleBase" id="RU361154"/>
    </source>
</evidence>
<dbReference type="SUPFAM" id="SSF49785">
    <property type="entry name" value="Galactose-binding domain-like"/>
    <property type="match status" value="1"/>
</dbReference>
<dbReference type="EMBL" id="JACJIQ010000014">
    <property type="protein sequence ID" value="MBA9078648.1"/>
    <property type="molecule type" value="Genomic_DNA"/>
</dbReference>
<dbReference type="PANTHER" id="PTHR46323">
    <property type="entry name" value="BETA-GALACTOSIDASE"/>
    <property type="match status" value="1"/>
</dbReference>
<dbReference type="PANTHER" id="PTHR46323:SF2">
    <property type="entry name" value="BETA-GALACTOSIDASE"/>
    <property type="match status" value="1"/>
</dbReference>
<dbReference type="Gene3D" id="2.60.40.10">
    <property type="entry name" value="Immunoglobulins"/>
    <property type="match status" value="2"/>
</dbReference>
<evidence type="ECO:0000256" key="5">
    <source>
        <dbReference type="ARBA" id="ARBA00012756"/>
    </source>
</evidence>
<dbReference type="PRINTS" id="PR00132">
    <property type="entry name" value="GLHYDRLASE2"/>
</dbReference>
<feature type="signal peptide" evidence="11">
    <location>
        <begin position="1"/>
        <end position="20"/>
    </location>
</feature>
<dbReference type="GO" id="GO:0009341">
    <property type="term" value="C:beta-galactosidase complex"/>
    <property type="evidence" value="ECO:0007669"/>
    <property type="project" value="InterPro"/>
</dbReference>
<dbReference type="GO" id="GO:0004565">
    <property type="term" value="F:beta-galactosidase activity"/>
    <property type="evidence" value="ECO:0007669"/>
    <property type="project" value="UniProtKB-EC"/>
</dbReference>
<evidence type="ECO:0000256" key="4">
    <source>
        <dbReference type="ARBA" id="ARBA00011245"/>
    </source>
</evidence>
<dbReference type="Gene3D" id="2.60.120.260">
    <property type="entry name" value="Galactose-binding domain-like"/>
    <property type="match status" value="1"/>
</dbReference>
<dbReference type="InterPro" id="IPR013783">
    <property type="entry name" value="Ig-like_fold"/>
</dbReference>
<keyword evidence="6 10" id="KW-0378">Hydrolase</keyword>
<dbReference type="SUPFAM" id="SSF49303">
    <property type="entry name" value="beta-Galactosidase/glucuronidase domain"/>
    <property type="match status" value="2"/>
</dbReference>
<dbReference type="SUPFAM" id="SSF51445">
    <property type="entry name" value="(Trans)glycosidases"/>
    <property type="match status" value="1"/>
</dbReference>
<keyword evidence="8 10" id="KW-0326">Glycosidase</keyword>
<evidence type="ECO:0000256" key="1">
    <source>
        <dbReference type="ARBA" id="ARBA00001412"/>
    </source>
</evidence>
<organism evidence="13 14">
    <name type="scientific">Rufibacter quisquiliarum</name>
    <dbReference type="NCBI Taxonomy" id="1549639"/>
    <lineage>
        <taxon>Bacteria</taxon>
        <taxon>Pseudomonadati</taxon>
        <taxon>Bacteroidota</taxon>
        <taxon>Cytophagia</taxon>
        <taxon>Cytophagales</taxon>
        <taxon>Hymenobacteraceae</taxon>
        <taxon>Rufibacter</taxon>
    </lineage>
</organism>
<dbReference type="InterPro" id="IPR004199">
    <property type="entry name" value="B-gal_small/dom_5"/>
</dbReference>
<evidence type="ECO:0000313" key="14">
    <source>
        <dbReference type="Proteomes" id="UP000563094"/>
    </source>
</evidence>
<proteinExistence type="inferred from homology"/>
<dbReference type="SUPFAM" id="SSF74650">
    <property type="entry name" value="Galactose mutarotase-like"/>
    <property type="match status" value="1"/>
</dbReference>
<dbReference type="Gene3D" id="2.70.98.10">
    <property type="match status" value="1"/>
</dbReference>
<dbReference type="InterPro" id="IPR006104">
    <property type="entry name" value="Glyco_hydro_2_N"/>
</dbReference>
<evidence type="ECO:0000313" key="13">
    <source>
        <dbReference type="EMBL" id="MBA9078648.1"/>
    </source>
</evidence>
<dbReference type="AlphaFoldDB" id="A0A839GW46"/>
<dbReference type="InterPro" id="IPR032312">
    <property type="entry name" value="LacZ_4"/>
</dbReference>
<dbReference type="InterPro" id="IPR006101">
    <property type="entry name" value="Glyco_hydro_2"/>
</dbReference>
<dbReference type="Pfam" id="PF02837">
    <property type="entry name" value="Glyco_hydro_2_N"/>
    <property type="match status" value="1"/>
</dbReference>
<reference evidence="13 14" key="1">
    <citation type="submission" date="2020-08" db="EMBL/GenBank/DDBJ databases">
        <title>Genomic Encyclopedia of Type Strains, Phase IV (KMG-IV): sequencing the most valuable type-strain genomes for metagenomic binning, comparative biology and taxonomic classification.</title>
        <authorList>
            <person name="Goeker M."/>
        </authorList>
    </citation>
    <scope>NUCLEOTIDE SEQUENCE [LARGE SCALE GENOMIC DNA]</scope>
    <source>
        <strain evidence="13 14">DSM 29854</strain>
    </source>
</reference>
<dbReference type="GO" id="GO:0005990">
    <property type="term" value="P:lactose catabolic process"/>
    <property type="evidence" value="ECO:0007669"/>
    <property type="project" value="TreeGrafter"/>
</dbReference>
<name>A0A839GW46_9BACT</name>
<gene>
    <name evidence="13" type="ORF">FHS90_003378</name>
</gene>
<accession>A0A839GW46</accession>
<dbReference type="InterPro" id="IPR036156">
    <property type="entry name" value="Beta-gal/glucu_dom_sf"/>
</dbReference>
<dbReference type="Pfam" id="PF16353">
    <property type="entry name" value="LacZ_4"/>
    <property type="match status" value="1"/>
</dbReference>
<dbReference type="InterPro" id="IPR006102">
    <property type="entry name" value="Ig-like_GH2"/>
</dbReference>
<dbReference type="Proteomes" id="UP000563094">
    <property type="component" value="Unassembled WGS sequence"/>
</dbReference>
<feature type="domain" description="Beta galactosidase small chain/" evidence="12">
    <location>
        <begin position="761"/>
        <end position="1035"/>
    </location>
</feature>
<dbReference type="InterPro" id="IPR017853">
    <property type="entry name" value="GH"/>
</dbReference>